<gene>
    <name evidence="2" type="ORF">FPZ11_17780</name>
</gene>
<keyword evidence="1" id="KW-0472">Membrane</keyword>
<dbReference type="NCBIfam" id="NF041390">
    <property type="entry name" value="TadE_Rv3655c"/>
    <property type="match status" value="1"/>
</dbReference>
<evidence type="ECO:0008006" key="4">
    <source>
        <dbReference type="Google" id="ProtNLM"/>
    </source>
</evidence>
<keyword evidence="1" id="KW-0812">Transmembrane</keyword>
<protein>
    <recommendedName>
        <fullName evidence="4">TadE-like protein</fullName>
    </recommendedName>
</protein>
<evidence type="ECO:0000313" key="3">
    <source>
        <dbReference type="Proteomes" id="UP000320216"/>
    </source>
</evidence>
<dbReference type="AlphaFoldDB" id="A0A5B8M9K4"/>
<proteinExistence type="predicted"/>
<reference evidence="2 3" key="1">
    <citation type="submission" date="2019-07" db="EMBL/GenBank/DDBJ databases">
        <title>Full genome sequence of Humibacter sp. WJ7-1.</title>
        <authorList>
            <person name="Im W.-T."/>
        </authorList>
    </citation>
    <scope>NUCLEOTIDE SEQUENCE [LARGE SCALE GENOMIC DNA]</scope>
    <source>
        <strain evidence="2 3">WJ7-1</strain>
    </source>
</reference>
<dbReference type="KEGG" id="huw:FPZ11_17780"/>
<dbReference type="RefSeq" id="WP_146322359.1">
    <property type="nucleotide sequence ID" value="NZ_CP042305.1"/>
</dbReference>
<dbReference type="EMBL" id="CP042305">
    <property type="protein sequence ID" value="QDZ16355.1"/>
    <property type="molecule type" value="Genomic_DNA"/>
</dbReference>
<dbReference type="Proteomes" id="UP000320216">
    <property type="component" value="Chromosome"/>
</dbReference>
<keyword evidence="3" id="KW-1185">Reference proteome</keyword>
<dbReference type="InterPro" id="IPR049790">
    <property type="entry name" value="Rv3655c/TadE"/>
</dbReference>
<feature type="transmembrane region" description="Helical" evidence="1">
    <location>
        <begin position="20"/>
        <end position="42"/>
    </location>
</feature>
<sequence>MRPVPPRSLRSARGSVTAEFAALVPAVLLVLAFGMGAVEVVVQQARLTDAAADAARSLARGDPRELAAEHVAEAIGATAFSVSHSGDYVCLTLAQSAAGPVAVTGLTVRGHGCALGDADAAPGAPGSTDDDGGAS</sequence>
<keyword evidence="1" id="KW-1133">Transmembrane helix</keyword>
<name>A0A5B8M9K4_9MICO</name>
<evidence type="ECO:0000256" key="1">
    <source>
        <dbReference type="SAM" id="Phobius"/>
    </source>
</evidence>
<accession>A0A5B8M9K4</accession>
<evidence type="ECO:0000313" key="2">
    <source>
        <dbReference type="EMBL" id="QDZ16355.1"/>
    </source>
</evidence>
<organism evidence="2 3">
    <name type="scientific">Humibacter ginsenosidimutans</name>
    <dbReference type="NCBI Taxonomy" id="2599293"/>
    <lineage>
        <taxon>Bacteria</taxon>
        <taxon>Bacillati</taxon>
        <taxon>Actinomycetota</taxon>
        <taxon>Actinomycetes</taxon>
        <taxon>Micrococcales</taxon>
        <taxon>Microbacteriaceae</taxon>
        <taxon>Humibacter</taxon>
    </lineage>
</organism>